<dbReference type="InterPro" id="IPR025420">
    <property type="entry name" value="DUF4143"/>
</dbReference>
<evidence type="ECO:0000313" key="4">
    <source>
        <dbReference type="Proteomes" id="UP000230732"/>
    </source>
</evidence>
<organism evidence="3 4">
    <name type="scientific">Candidatus Yonathbacteria bacterium CG_4_10_14_0_8_um_filter_43_17</name>
    <dbReference type="NCBI Taxonomy" id="1975099"/>
    <lineage>
        <taxon>Bacteria</taxon>
        <taxon>Candidatus Yonathiibacteriota</taxon>
    </lineage>
</organism>
<sequence>MKIPRIYNDIEKYLYPNKVLVIFGPRRVGKTTLITDFLSTYKGKYRLESGDDIRAREILGSEDLSLLKEYATGYDLIVIDEAQRIPKIGWGLKLLVDHVPGIRIIATGSSSFELAGQVGEPLTGRKHTMTLFPLSEIELLAYYNNNSYDLSSKLAERLVFGGYPEVISAKNTLERKDALGEIVGSYLLKDIMELDRVRNTRILSDLVRLIAFQIGNEVSLTEIATTLGIDRKTVARYIDLLEKSFILYNLRGFSRNLRKEVTKKSKYYFYDIGVRNAIISNFNNLSERDDVGALWENFLVIERLKTRVYKNISANDYFWRTWDQNEVDFVEEREGKLFGYEFKWKKAKVKEPKNWRGTYAEATYGVITPENYLQILE</sequence>
<gene>
    <name evidence="3" type="ORF">COY98_01445</name>
</gene>
<dbReference type="SUPFAM" id="SSF52540">
    <property type="entry name" value="P-loop containing nucleoside triphosphate hydrolases"/>
    <property type="match status" value="1"/>
</dbReference>
<name>A0A2M7Q648_9BACT</name>
<evidence type="ECO:0000259" key="2">
    <source>
        <dbReference type="Pfam" id="PF13635"/>
    </source>
</evidence>
<evidence type="ECO:0000313" key="3">
    <source>
        <dbReference type="EMBL" id="PIY58550.1"/>
    </source>
</evidence>
<dbReference type="Proteomes" id="UP000230732">
    <property type="component" value="Unassembled WGS sequence"/>
</dbReference>
<dbReference type="Gene3D" id="3.40.50.300">
    <property type="entry name" value="P-loop containing nucleotide triphosphate hydrolases"/>
    <property type="match status" value="1"/>
</dbReference>
<dbReference type="Pfam" id="PF13173">
    <property type="entry name" value="AAA_14"/>
    <property type="match status" value="1"/>
</dbReference>
<evidence type="ECO:0000259" key="1">
    <source>
        <dbReference type="Pfam" id="PF13173"/>
    </source>
</evidence>
<protein>
    <submittedName>
        <fullName evidence="3">AAA family ATPase</fullName>
    </submittedName>
</protein>
<dbReference type="Pfam" id="PF13635">
    <property type="entry name" value="DUF4143"/>
    <property type="match status" value="1"/>
</dbReference>
<feature type="domain" description="DUF4143" evidence="2">
    <location>
        <begin position="189"/>
        <end position="344"/>
    </location>
</feature>
<reference evidence="4" key="1">
    <citation type="submission" date="2017-09" db="EMBL/GenBank/DDBJ databases">
        <title>Depth-based differentiation of microbial function through sediment-hosted aquifers and enrichment of novel symbionts in the deep terrestrial subsurface.</title>
        <authorList>
            <person name="Probst A.J."/>
            <person name="Ladd B."/>
            <person name="Jarett J.K."/>
            <person name="Geller-Mcgrath D.E."/>
            <person name="Sieber C.M.K."/>
            <person name="Emerson J.B."/>
            <person name="Anantharaman K."/>
            <person name="Thomas B.C."/>
            <person name="Malmstrom R."/>
            <person name="Stieglmeier M."/>
            <person name="Klingl A."/>
            <person name="Woyke T."/>
            <person name="Ryan C.M."/>
            <person name="Banfield J.F."/>
        </authorList>
    </citation>
    <scope>NUCLEOTIDE SEQUENCE [LARGE SCALE GENOMIC DNA]</scope>
</reference>
<dbReference type="InterPro" id="IPR041682">
    <property type="entry name" value="AAA_14"/>
</dbReference>
<proteinExistence type="predicted"/>
<dbReference type="EMBL" id="PFKX01000032">
    <property type="protein sequence ID" value="PIY58550.1"/>
    <property type="molecule type" value="Genomic_DNA"/>
</dbReference>
<feature type="domain" description="AAA" evidence="1">
    <location>
        <begin position="17"/>
        <end position="139"/>
    </location>
</feature>
<dbReference type="PANTHER" id="PTHR43566">
    <property type="entry name" value="CONSERVED PROTEIN"/>
    <property type="match status" value="1"/>
</dbReference>
<comment type="caution">
    <text evidence="3">The sequence shown here is derived from an EMBL/GenBank/DDBJ whole genome shotgun (WGS) entry which is preliminary data.</text>
</comment>
<accession>A0A2M7Q648</accession>
<dbReference type="AlphaFoldDB" id="A0A2M7Q648"/>
<dbReference type="PANTHER" id="PTHR43566:SF1">
    <property type="entry name" value="AAA+ ATPASE DOMAIN-CONTAINING PROTEIN"/>
    <property type="match status" value="1"/>
</dbReference>
<dbReference type="InterPro" id="IPR027417">
    <property type="entry name" value="P-loop_NTPase"/>
</dbReference>